<dbReference type="EMBL" id="JAGRRH010000007">
    <property type="protein sequence ID" value="KAG7365751.1"/>
    <property type="molecule type" value="Genomic_DNA"/>
</dbReference>
<accession>A0A9K3LRS3</accession>
<organism evidence="2 3">
    <name type="scientific">Nitzschia inconspicua</name>
    <dbReference type="NCBI Taxonomy" id="303405"/>
    <lineage>
        <taxon>Eukaryota</taxon>
        <taxon>Sar</taxon>
        <taxon>Stramenopiles</taxon>
        <taxon>Ochrophyta</taxon>
        <taxon>Bacillariophyta</taxon>
        <taxon>Bacillariophyceae</taxon>
        <taxon>Bacillariophycidae</taxon>
        <taxon>Bacillariales</taxon>
        <taxon>Bacillariaceae</taxon>
        <taxon>Nitzschia</taxon>
    </lineage>
</organism>
<keyword evidence="1" id="KW-0812">Transmembrane</keyword>
<comment type="caution">
    <text evidence="2">The sequence shown here is derived from an EMBL/GenBank/DDBJ whole genome shotgun (WGS) entry which is preliminary data.</text>
</comment>
<evidence type="ECO:0000256" key="1">
    <source>
        <dbReference type="SAM" id="Phobius"/>
    </source>
</evidence>
<proteinExistence type="predicted"/>
<reference evidence="2" key="1">
    <citation type="journal article" date="2021" name="Sci. Rep.">
        <title>Diploid genomic architecture of Nitzschia inconspicua, an elite biomass production diatom.</title>
        <authorList>
            <person name="Oliver A."/>
            <person name="Podell S."/>
            <person name="Pinowska A."/>
            <person name="Traller J.C."/>
            <person name="Smith S.R."/>
            <person name="McClure R."/>
            <person name="Beliaev A."/>
            <person name="Bohutskyi P."/>
            <person name="Hill E.A."/>
            <person name="Rabines A."/>
            <person name="Zheng H."/>
            <person name="Allen L.Z."/>
            <person name="Kuo A."/>
            <person name="Grigoriev I.V."/>
            <person name="Allen A.E."/>
            <person name="Hazlebeck D."/>
            <person name="Allen E.E."/>
        </authorList>
    </citation>
    <scope>NUCLEOTIDE SEQUENCE</scope>
    <source>
        <strain evidence="2">Hildebrandi</strain>
    </source>
</reference>
<keyword evidence="3" id="KW-1185">Reference proteome</keyword>
<dbReference type="Proteomes" id="UP000693970">
    <property type="component" value="Unassembled WGS sequence"/>
</dbReference>
<name>A0A9K3LRS3_9STRA</name>
<dbReference type="AlphaFoldDB" id="A0A9K3LRS3"/>
<keyword evidence="1" id="KW-1133">Transmembrane helix</keyword>
<feature type="transmembrane region" description="Helical" evidence="1">
    <location>
        <begin position="171"/>
        <end position="190"/>
    </location>
</feature>
<protein>
    <submittedName>
        <fullName evidence="2">Uncharacterized protein</fullName>
    </submittedName>
</protein>
<reference evidence="2" key="2">
    <citation type="submission" date="2021-04" db="EMBL/GenBank/DDBJ databases">
        <authorList>
            <person name="Podell S."/>
        </authorList>
    </citation>
    <scope>NUCLEOTIDE SEQUENCE</scope>
    <source>
        <strain evidence="2">Hildebrandi</strain>
    </source>
</reference>
<evidence type="ECO:0000313" key="3">
    <source>
        <dbReference type="Proteomes" id="UP000693970"/>
    </source>
</evidence>
<keyword evidence="1" id="KW-0472">Membrane</keyword>
<evidence type="ECO:0000313" key="2">
    <source>
        <dbReference type="EMBL" id="KAG7365751.1"/>
    </source>
</evidence>
<sequence length="191" mass="20197">MQVRIVGRWTKDLPALTTIRPILATGLPTMIPEGYTAVIRMTFSTGTPTGPTSPPVGRNFACQLGSVGDDDDHGHNNKVGTFVCRTTFHPITGEPFERVRCIPIDRAWETDVCGYCGGNCPNVTDSKASCLNRVSAKEEDNVIQFALGTSHRTSSSSLQLSSGGSSPMENGSGILSVVVTVGLGAIVLMLA</sequence>
<gene>
    <name evidence="2" type="ORF">IV203_028421</name>
</gene>